<feature type="transmembrane region" description="Helical" evidence="1">
    <location>
        <begin position="71"/>
        <end position="92"/>
    </location>
</feature>
<dbReference type="EMBL" id="LGKG01000001">
    <property type="protein sequence ID" value="KPC67205.1"/>
    <property type="molecule type" value="Genomic_DNA"/>
</dbReference>
<dbReference type="AlphaFoldDB" id="A0A0N0Y266"/>
<organism evidence="2 3">
    <name type="scientific">Streptomyces chattanoogensis</name>
    <dbReference type="NCBI Taxonomy" id="66876"/>
    <lineage>
        <taxon>Bacteria</taxon>
        <taxon>Bacillati</taxon>
        <taxon>Actinomycetota</taxon>
        <taxon>Actinomycetes</taxon>
        <taxon>Kitasatosporales</taxon>
        <taxon>Streptomycetaceae</taxon>
        <taxon>Streptomyces</taxon>
    </lineage>
</organism>
<dbReference type="Proteomes" id="UP000037982">
    <property type="component" value="Unassembled WGS sequence"/>
</dbReference>
<evidence type="ECO:0000313" key="2">
    <source>
        <dbReference type="EMBL" id="KPC67205.1"/>
    </source>
</evidence>
<keyword evidence="1" id="KW-0812">Transmembrane</keyword>
<evidence type="ECO:0000256" key="1">
    <source>
        <dbReference type="SAM" id="Phobius"/>
    </source>
</evidence>
<feature type="transmembrane region" description="Helical" evidence="1">
    <location>
        <begin position="29"/>
        <end position="51"/>
    </location>
</feature>
<keyword evidence="3" id="KW-1185">Reference proteome</keyword>
<name>A0A0N0Y266_9ACTN</name>
<keyword evidence="1" id="KW-0472">Membrane</keyword>
<evidence type="ECO:0000313" key="3">
    <source>
        <dbReference type="Proteomes" id="UP000037982"/>
    </source>
</evidence>
<sequence length="221" mass="24174">MPMPHASHASPSPDAIVLRRSTLRLVPHLVFCLLLVGLGLAGLVGLVVAIAQGTLGEAEGVEVIALVKGVLGVLFMMALGVLGAVLGMAIWAGRRTAVIVDRAGVWLDNGKARQIVPWDVLAGVGMYWSRMNRRVKQHSIELCPRGPIDDRDPVLWTTVRDEEPIGPGLPRLRYRFPLRPGTQDRARAAIQQFAPAHLWLGEVQREPGHIGRPDMSRRPPR</sequence>
<gene>
    <name evidence="2" type="ORF">ADL29_00615</name>
</gene>
<dbReference type="PATRIC" id="fig|66876.3.peg.134"/>
<keyword evidence="1" id="KW-1133">Transmembrane helix</keyword>
<comment type="caution">
    <text evidence="2">The sequence shown here is derived from an EMBL/GenBank/DDBJ whole genome shotgun (WGS) entry which is preliminary data.</text>
</comment>
<proteinExistence type="predicted"/>
<protein>
    <submittedName>
        <fullName evidence="2">Uncharacterized protein</fullName>
    </submittedName>
</protein>
<reference evidence="3" key="1">
    <citation type="submission" date="2015-07" db="EMBL/GenBank/DDBJ databases">
        <authorList>
            <person name="Ju K.-S."/>
            <person name="Doroghazi J.R."/>
            <person name="Metcalf W.W."/>
        </authorList>
    </citation>
    <scope>NUCLEOTIDE SEQUENCE [LARGE SCALE GENOMIC DNA]</scope>
    <source>
        <strain evidence="3">NRRL ISP-5002</strain>
    </source>
</reference>
<accession>A0A0N0Y266</accession>